<organism evidence="2 3">
    <name type="scientific">Rhodopirellula baltica (strain DSM 10527 / NCIMB 13988 / SH1)</name>
    <dbReference type="NCBI Taxonomy" id="243090"/>
    <lineage>
        <taxon>Bacteria</taxon>
        <taxon>Pseudomonadati</taxon>
        <taxon>Planctomycetota</taxon>
        <taxon>Planctomycetia</taxon>
        <taxon>Pirellulales</taxon>
        <taxon>Pirellulaceae</taxon>
        <taxon>Rhodopirellula</taxon>
    </lineage>
</organism>
<dbReference type="STRING" id="243090.RB10362"/>
<evidence type="ECO:0000256" key="1">
    <source>
        <dbReference type="SAM" id="MobiDB-lite"/>
    </source>
</evidence>
<dbReference type="HOGENOM" id="CLU_2587361_0_0_0"/>
<evidence type="ECO:0000313" key="3">
    <source>
        <dbReference type="Proteomes" id="UP000001025"/>
    </source>
</evidence>
<gene>
    <name evidence="2" type="ordered locus">RB10362</name>
</gene>
<accession>Q7UF37</accession>
<reference evidence="2 3" key="1">
    <citation type="journal article" date="2003" name="Proc. Natl. Acad. Sci. U.S.A.">
        <title>Complete genome sequence of the marine planctomycete Pirellula sp. strain 1.</title>
        <authorList>
            <person name="Gloeckner F.O."/>
            <person name="Kube M."/>
            <person name="Bauer M."/>
            <person name="Teeling H."/>
            <person name="Lombardot T."/>
            <person name="Ludwig W."/>
            <person name="Gade D."/>
            <person name="Beck A."/>
            <person name="Borzym K."/>
            <person name="Heitmann K."/>
            <person name="Rabus R."/>
            <person name="Schlesner H."/>
            <person name="Amann R."/>
            <person name="Reinhardt R."/>
        </authorList>
    </citation>
    <scope>NUCLEOTIDE SEQUENCE [LARGE SCALE GENOMIC DNA]</scope>
    <source>
        <strain evidence="3">DSM 10527 / NCIMB 13988 / SH1</strain>
    </source>
</reference>
<evidence type="ECO:0000313" key="2">
    <source>
        <dbReference type="EMBL" id="CAD78846.1"/>
    </source>
</evidence>
<dbReference type="AlphaFoldDB" id="Q7UF37"/>
<dbReference type="InParanoid" id="Q7UF37"/>
<dbReference type="Proteomes" id="UP000001025">
    <property type="component" value="Chromosome"/>
</dbReference>
<feature type="region of interest" description="Disordered" evidence="1">
    <location>
        <begin position="1"/>
        <end position="34"/>
    </location>
</feature>
<sequence>MIDMFTMKAGCSSGSNRKLGLHGQRSRPAGVGCSEPMQTTPNACFTHECPANRHTQLRISRVGRFVDGRYVLAGGTPLAE</sequence>
<protein>
    <submittedName>
        <fullName evidence="2">Uncharacterized protein</fullName>
    </submittedName>
</protein>
<dbReference type="EnsemblBacteria" id="CAD78846">
    <property type="protein sequence ID" value="CAD78846"/>
    <property type="gene ID" value="RB10362"/>
</dbReference>
<dbReference type="EMBL" id="BX294151">
    <property type="protein sequence ID" value="CAD78846.1"/>
    <property type="molecule type" value="Genomic_DNA"/>
</dbReference>
<dbReference type="KEGG" id="rba:RB10362"/>
<keyword evidence="3" id="KW-1185">Reference proteome</keyword>
<proteinExistence type="predicted"/>
<name>Q7UF37_RHOBA</name>